<dbReference type="AlphaFoldDB" id="A0A418W5V2"/>
<dbReference type="Proteomes" id="UP000286100">
    <property type="component" value="Unassembled WGS sequence"/>
</dbReference>
<gene>
    <name evidence="6" type="ORF">D3876_15825</name>
</gene>
<dbReference type="PANTHER" id="PTHR30332:SF17">
    <property type="entry name" value="TYPE IV PILIATION SYSTEM PROTEIN DR_0774-RELATED"/>
    <property type="match status" value="1"/>
</dbReference>
<evidence type="ECO:0000313" key="6">
    <source>
        <dbReference type="EMBL" id="RJF85411.1"/>
    </source>
</evidence>
<dbReference type="GO" id="GO:0009306">
    <property type="term" value="P:protein secretion"/>
    <property type="evidence" value="ECO:0007669"/>
    <property type="project" value="InterPro"/>
</dbReference>
<reference evidence="6 7" key="1">
    <citation type="submission" date="2018-09" db="EMBL/GenBank/DDBJ databases">
        <authorList>
            <person name="Zhu H."/>
        </authorList>
    </citation>
    <scope>NUCLEOTIDE SEQUENCE [LARGE SCALE GENOMIC DNA]</scope>
    <source>
        <strain evidence="6 7">K2R01-6</strain>
    </source>
</reference>
<organism evidence="6 7">
    <name type="scientific">Sphingomonas cavernae</name>
    <dbReference type="NCBI Taxonomy" id="2320861"/>
    <lineage>
        <taxon>Bacteria</taxon>
        <taxon>Pseudomonadati</taxon>
        <taxon>Pseudomonadota</taxon>
        <taxon>Alphaproteobacteria</taxon>
        <taxon>Sphingomonadales</taxon>
        <taxon>Sphingomonadaceae</taxon>
        <taxon>Sphingomonas</taxon>
    </lineage>
</organism>
<accession>A0A418W5V2</accession>
<evidence type="ECO:0000256" key="2">
    <source>
        <dbReference type="SAM" id="MobiDB-lite"/>
    </source>
</evidence>
<comment type="similarity">
    <text evidence="1">Belongs to the bacterial secretin family.</text>
</comment>
<dbReference type="Pfam" id="PF13629">
    <property type="entry name" value="T2SS-T3SS_pil_N"/>
    <property type="match status" value="1"/>
</dbReference>
<dbReference type="EMBL" id="QYUM01000004">
    <property type="protein sequence ID" value="RJF85411.1"/>
    <property type="molecule type" value="Genomic_DNA"/>
</dbReference>
<comment type="caution">
    <text evidence="6">The sequence shown here is derived from an EMBL/GenBank/DDBJ whole genome shotgun (WGS) entry which is preliminary data.</text>
</comment>
<feature type="region of interest" description="Disordered" evidence="2">
    <location>
        <begin position="446"/>
        <end position="514"/>
    </location>
</feature>
<dbReference type="RefSeq" id="WP_119764132.1">
    <property type="nucleotide sequence ID" value="NZ_QYUM01000004.1"/>
</dbReference>
<feature type="chain" id="PRO_5019069781" evidence="3">
    <location>
        <begin position="34"/>
        <end position="514"/>
    </location>
</feature>
<feature type="domain" description="Type II/III secretion system secretin-like" evidence="4">
    <location>
        <begin position="257"/>
        <end position="417"/>
    </location>
</feature>
<protein>
    <submittedName>
        <fullName evidence="6">Type II and III secretion system protein family protein</fullName>
    </submittedName>
</protein>
<evidence type="ECO:0000256" key="3">
    <source>
        <dbReference type="SAM" id="SignalP"/>
    </source>
</evidence>
<proteinExistence type="inferred from homology"/>
<dbReference type="PANTHER" id="PTHR30332">
    <property type="entry name" value="PROBABLE GENERAL SECRETION PATHWAY PROTEIN D"/>
    <property type="match status" value="1"/>
</dbReference>
<dbReference type="Pfam" id="PF00263">
    <property type="entry name" value="Secretin"/>
    <property type="match status" value="1"/>
</dbReference>
<sequence length="514" mass="53087">MAFMTKTRKHSLECALAAALTMGIAIAPGSLGAAPGGASQPSTTVNLSTGRGTLVNLSSPMSDLFVANDAIADVQVRSPTQLYIFAKGAGETTVYATSRGGKVVYAANVRVGNNFGTVDSMLGLALPDAEIQATPMNGLVLLTGTVANPDDIAEAERLAQAFVGANTQVVSRLRTATPLQVNLQVRIVEVSRDFSKSIGVNLLATDGNFFFSQGRADAITIDPDTGGVTVKGTGVGSMIGIVDRFLGMDIQAALDLAETDGLVSTLANPNLTALSGETASFLAGGEIPIPVSEGLGSVSIEFKQYGVSLAFTPIVLADGRISMRVRPEVSQLTDAGSVKLNGFTIPGFSTRRAETTVELGSGQSFMIGGLLSSNHNNSVDKAPFLGDLPVLGALFRSKRFKRAESELMIVVTPYLVKPVSANQIALPTDGYRGTNDAETFLMGQTFKGQSGERRPVPRSGAPRTVQPGVTPYDPSAALPASGGRGPAPIAPAPEQVAVAPGKNDAGAAPGFSFD</sequence>
<keyword evidence="3" id="KW-0732">Signal</keyword>
<evidence type="ECO:0000256" key="1">
    <source>
        <dbReference type="RuleBase" id="RU004003"/>
    </source>
</evidence>
<evidence type="ECO:0000259" key="5">
    <source>
        <dbReference type="Pfam" id="PF13629"/>
    </source>
</evidence>
<dbReference type="InterPro" id="IPR001775">
    <property type="entry name" value="GspD/PilQ"/>
</dbReference>
<evidence type="ECO:0000259" key="4">
    <source>
        <dbReference type="Pfam" id="PF00263"/>
    </source>
</evidence>
<dbReference type="InterPro" id="IPR032789">
    <property type="entry name" value="T2SS-T3SS_pil_N"/>
</dbReference>
<feature type="domain" description="Pilus formation protein N-terminal" evidence="5">
    <location>
        <begin position="42"/>
        <end position="111"/>
    </location>
</feature>
<name>A0A418W5V2_9SPHN</name>
<dbReference type="GO" id="GO:0015627">
    <property type="term" value="C:type II protein secretion system complex"/>
    <property type="evidence" value="ECO:0007669"/>
    <property type="project" value="TreeGrafter"/>
</dbReference>
<feature type="signal peptide" evidence="3">
    <location>
        <begin position="1"/>
        <end position="33"/>
    </location>
</feature>
<keyword evidence="7" id="KW-1185">Reference proteome</keyword>
<dbReference type="InterPro" id="IPR050810">
    <property type="entry name" value="Bact_Secretion_Sys_Channel"/>
</dbReference>
<dbReference type="InterPro" id="IPR004846">
    <property type="entry name" value="T2SS/T3SS_dom"/>
</dbReference>
<dbReference type="PRINTS" id="PR00811">
    <property type="entry name" value="BCTERIALGSPD"/>
</dbReference>
<evidence type="ECO:0000313" key="7">
    <source>
        <dbReference type="Proteomes" id="UP000286100"/>
    </source>
</evidence>
<dbReference type="OrthoDB" id="9775455at2"/>